<accession>A0A371FYW8</accession>
<feature type="non-terminal residue" evidence="1">
    <location>
        <position position="1"/>
    </location>
</feature>
<proteinExistence type="predicted"/>
<gene>
    <name evidence="1" type="ORF">CR513_35609</name>
</gene>
<keyword evidence="2" id="KW-1185">Reference proteome</keyword>
<evidence type="ECO:0000313" key="1">
    <source>
        <dbReference type="EMBL" id="RDX83468.1"/>
    </source>
</evidence>
<sequence>MTWSNLGKLYAYDLEIDKTIHRLIRSPRSSVFAYDFGFFKSDIVNSNSDLGVPNLDFGVCTSQSSVDNMDDNNNTLKELITPNYGLIHLLPKFHDFVGEDSHKHLKEFLVVCSTMKPHGIPEDYIKMKAFPFSLVE</sequence>
<reference evidence="1" key="1">
    <citation type="submission" date="2018-05" db="EMBL/GenBank/DDBJ databases">
        <title>Draft genome of Mucuna pruriens seed.</title>
        <authorList>
            <person name="Nnadi N.E."/>
            <person name="Vos R."/>
            <person name="Hasami M.H."/>
            <person name="Devisetty U.K."/>
            <person name="Aguiy J.C."/>
        </authorList>
    </citation>
    <scope>NUCLEOTIDE SEQUENCE [LARGE SCALE GENOMIC DNA]</scope>
    <source>
        <strain evidence="1">JCA_2017</strain>
    </source>
</reference>
<dbReference type="AlphaFoldDB" id="A0A371FYW8"/>
<evidence type="ECO:0000313" key="2">
    <source>
        <dbReference type="Proteomes" id="UP000257109"/>
    </source>
</evidence>
<dbReference type="OrthoDB" id="1422241at2759"/>
<name>A0A371FYW8_MUCPR</name>
<comment type="caution">
    <text evidence="1">The sequence shown here is derived from an EMBL/GenBank/DDBJ whole genome shotgun (WGS) entry which is preliminary data.</text>
</comment>
<protein>
    <submittedName>
        <fullName evidence="1">Uncharacterized protein</fullName>
    </submittedName>
</protein>
<dbReference type="EMBL" id="QJKJ01007352">
    <property type="protein sequence ID" value="RDX83468.1"/>
    <property type="molecule type" value="Genomic_DNA"/>
</dbReference>
<organism evidence="1 2">
    <name type="scientific">Mucuna pruriens</name>
    <name type="common">Velvet bean</name>
    <name type="synonym">Dolichos pruriens</name>
    <dbReference type="NCBI Taxonomy" id="157652"/>
    <lineage>
        <taxon>Eukaryota</taxon>
        <taxon>Viridiplantae</taxon>
        <taxon>Streptophyta</taxon>
        <taxon>Embryophyta</taxon>
        <taxon>Tracheophyta</taxon>
        <taxon>Spermatophyta</taxon>
        <taxon>Magnoliopsida</taxon>
        <taxon>eudicotyledons</taxon>
        <taxon>Gunneridae</taxon>
        <taxon>Pentapetalae</taxon>
        <taxon>rosids</taxon>
        <taxon>fabids</taxon>
        <taxon>Fabales</taxon>
        <taxon>Fabaceae</taxon>
        <taxon>Papilionoideae</taxon>
        <taxon>50 kb inversion clade</taxon>
        <taxon>NPAAA clade</taxon>
        <taxon>indigoferoid/millettioid clade</taxon>
        <taxon>Phaseoleae</taxon>
        <taxon>Mucuna</taxon>
    </lineage>
</organism>
<dbReference type="Proteomes" id="UP000257109">
    <property type="component" value="Unassembled WGS sequence"/>
</dbReference>